<evidence type="ECO:0008006" key="9">
    <source>
        <dbReference type="Google" id="ProtNLM"/>
    </source>
</evidence>
<dbReference type="FunFam" id="3.40.1480.10:FF:000002">
    <property type="entry name" value="Glycerate kinase"/>
    <property type="match status" value="1"/>
</dbReference>
<dbReference type="EMBL" id="JRYO01000225">
    <property type="protein sequence ID" value="KHE91010.1"/>
    <property type="molecule type" value="Genomic_DNA"/>
</dbReference>
<protein>
    <recommendedName>
        <fullName evidence="9">Glycerate kinase</fullName>
    </recommendedName>
</protein>
<dbReference type="PANTHER" id="PTHR12227:SF0">
    <property type="entry name" value="GLYCERATE KINASE"/>
    <property type="match status" value="1"/>
</dbReference>
<evidence type="ECO:0000256" key="4">
    <source>
        <dbReference type="ARBA" id="ARBA00022840"/>
    </source>
</evidence>
<keyword evidence="2" id="KW-0547">Nucleotide-binding</keyword>
<organism evidence="7 8">
    <name type="scientific">Candidatus Scalindua brodae</name>
    <dbReference type="NCBI Taxonomy" id="237368"/>
    <lineage>
        <taxon>Bacteria</taxon>
        <taxon>Pseudomonadati</taxon>
        <taxon>Planctomycetota</taxon>
        <taxon>Candidatus Brocadiia</taxon>
        <taxon>Candidatus Brocadiales</taxon>
        <taxon>Candidatus Scalinduaceae</taxon>
        <taxon>Candidatus Scalindua</taxon>
    </lineage>
</organism>
<evidence type="ECO:0000256" key="1">
    <source>
        <dbReference type="ARBA" id="ARBA00022679"/>
    </source>
</evidence>
<dbReference type="AlphaFoldDB" id="A0A0B0EJW3"/>
<proteinExistence type="predicted"/>
<dbReference type="Proteomes" id="UP000030652">
    <property type="component" value="Unassembled WGS sequence"/>
</dbReference>
<comment type="caution">
    <text evidence="7">The sequence shown here is derived from an EMBL/GenBank/DDBJ whole genome shotgun (WGS) entry which is preliminary data.</text>
</comment>
<dbReference type="GO" id="GO:0005737">
    <property type="term" value="C:cytoplasm"/>
    <property type="evidence" value="ECO:0007669"/>
    <property type="project" value="TreeGrafter"/>
</dbReference>
<keyword evidence="3" id="KW-0418">Kinase</keyword>
<evidence type="ECO:0000256" key="2">
    <source>
        <dbReference type="ARBA" id="ARBA00022741"/>
    </source>
</evidence>
<gene>
    <name evidence="7" type="ORF">SCABRO_03312</name>
</gene>
<dbReference type="SUPFAM" id="SSF82544">
    <property type="entry name" value="GckA/TtuD-like"/>
    <property type="match status" value="1"/>
</dbReference>
<dbReference type="GO" id="GO:0008887">
    <property type="term" value="F:glycerate kinase activity"/>
    <property type="evidence" value="ECO:0007669"/>
    <property type="project" value="InterPro"/>
</dbReference>
<dbReference type="eggNOG" id="COG2379">
    <property type="taxonomic scope" value="Bacteria"/>
</dbReference>
<sequence length="443" mass="47306">MTILKLRQDASTIFKTGLKAVDPKVSVESYVKRKNNTLIVDKRKYDLDQFDKIYVVGGGKAGASMAAAIEEILDDRITEGFVNVKYGYTAKLEKIKIHEAAHPVPDDAGSDGAEEIVRLAKIAGERDLLICLISGGGSALLPLPVQGISLGEKQEVTKELLACGAGINEINAVRKHMSRFKGGQLARFAYPATLITLILSDVIGSYLDVIASGPTVPDRSTFNDVQKILKRYKIWNKIPDTVRNHFEKGIKGNIPETPKAGESIFSKTQNVIVGSNMQAVMAGAEKAREIGYHTMVLSSFIEGETKDVARVHAAIAKEILQSGNPVPAPACVVSGGETTVAIHGKGKGGRNQEFCLASSIDIAGLESVVILSGGTDGSDGPTDAAGAICDGETVERAIDKGMNASDYLCDNNSYVFFNNLNDLLITGPTNTNVMDLRLILVGN</sequence>
<dbReference type="InterPro" id="IPR038614">
    <property type="entry name" value="GK_N_sf"/>
</dbReference>
<dbReference type="GO" id="GO:0005524">
    <property type="term" value="F:ATP binding"/>
    <property type="evidence" value="ECO:0007669"/>
    <property type="project" value="UniProtKB-KW"/>
</dbReference>
<dbReference type="InterPro" id="IPR025286">
    <property type="entry name" value="MOFRL_assoc_dom"/>
</dbReference>
<keyword evidence="4" id="KW-0067">ATP-binding</keyword>
<dbReference type="PATRIC" id="fig|237368.3.peg.3576"/>
<accession>A0A0B0EJW3</accession>
<evidence type="ECO:0000313" key="7">
    <source>
        <dbReference type="EMBL" id="KHE91010.1"/>
    </source>
</evidence>
<dbReference type="Pfam" id="PF05161">
    <property type="entry name" value="MOFRL"/>
    <property type="match status" value="1"/>
</dbReference>
<feature type="domain" description="MOFRL-associated" evidence="6">
    <location>
        <begin position="10"/>
        <end position="247"/>
    </location>
</feature>
<reference evidence="7 8" key="1">
    <citation type="submission" date="2014-10" db="EMBL/GenBank/DDBJ databases">
        <title>Draft genome of anammox bacterium scalindua brodae, obtained using differential coverage binning of sequence data from two enrichment reactors.</title>
        <authorList>
            <person name="Speth D.R."/>
            <person name="Russ L."/>
            <person name="Kartal B."/>
            <person name="Op den Camp H.J."/>
            <person name="Dutilh B.E."/>
            <person name="Jetten M.S."/>
        </authorList>
    </citation>
    <scope>NUCLEOTIDE SEQUENCE [LARGE SCALE GENOMIC DNA]</scope>
    <source>
        <strain evidence="7">RU1</strain>
    </source>
</reference>
<dbReference type="PANTHER" id="PTHR12227">
    <property type="entry name" value="GLYCERATE KINASE"/>
    <property type="match status" value="1"/>
</dbReference>
<evidence type="ECO:0000259" key="6">
    <source>
        <dbReference type="Pfam" id="PF13660"/>
    </source>
</evidence>
<keyword evidence="1" id="KW-0808">Transferase</keyword>
<dbReference type="Pfam" id="PF13660">
    <property type="entry name" value="DUF4147"/>
    <property type="match status" value="1"/>
</dbReference>
<dbReference type="FunFam" id="3.40.50.10180:FF:000001">
    <property type="entry name" value="Glycerate kinase"/>
    <property type="match status" value="1"/>
</dbReference>
<evidence type="ECO:0000313" key="8">
    <source>
        <dbReference type="Proteomes" id="UP000030652"/>
    </source>
</evidence>
<feature type="domain" description="MOFRL" evidence="5">
    <location>
        <begin position="330"/>
        <end position="435"/>
    </location>
</feature>
<dbReference type="InterPro" id="IPR039760">
    <property type="entry name" value="MOFRL_protein"/>
</dbReference>
<evidence type="ECO:0000256" key="3">
    <source>
        <dbReference type="ARBA" id="ARBA00022777"/>
    </source>
</evidence>
<name>A0A0B0EJW3_9BACT</name>
<evidence type="ECO:0000259" key="5">
    <source>
        <dbReference type="Pfam" id="PF05161"/>
    </source>
</evidence>
<dbReference type="InterPro" id="IPR007835">
    <property type="entry name" value="MOFRL"/>
</dbReference>
<dbReference type="Gene3D" id="3.40.50.10180">
    <property type="entry name" value="Glycerate kinase, MOFRL-like N-terminal domain"/>
    <property type="match status" value="1"/>
</dbReference>
<dbReference type="InterPro" id="IPR037035">
    <property type="entry name" value="GK-like_C_sf"/>
</dbReference>
<dbReference type="Gene3D" id="3.40.1480.10">
    <property type="entry name" value="MOFRL domain"/>
    <property type="match status" value="1"/>
</dbReference>